<dbReference type="eggNOG" id="ENOG5033J1N">
    <property type="taxonomic scope" value="Bacteria"/>
</dbReference>
<sequence>MKEQGPDYKQIYMDMIQMKYPDKFENCRTILQKKRLAVLDVLELNQIIFGLKDMETERFNQRHRSYDKLTITRILELQQKNGYSNTEISNQFKISRNTVAKWKKTFLF</sequence>
<gene>
    <name evidence="1" type="ORF">IQ37_00180</name>
</gene>
<dbReference type="Proteomes" id="UP000028709">
    <property type="component" value="Unassembled WGS sequence"/>
</dbReference>
<dbReference type="EMBL" id="JPRJ01000001">
    <property type="protein sequence ID" value="KFF30240.1"/>
    <property type="molecule type" value="Genomic_DNA"/>
</dbReference>
<evidence type="ECO:0000313" key="2">
    <source>
        <dbReference type="Proteomes" id="UP000028709"/>
    </source>
</evidence>
<proteinExistence type="predicted"/>
<name>A0A086BMS6_9FLAO</name>
<dbReference type="RefSeq" id="WP_034680362.1">
    <property type="nucleotide sequence ID" value="NZ_CP023049.2"/>
</dbReference>
<evidence type="ECO:0000313" key="1">
    <source>
        <dbReference type="EMBL" id="KFF30240.1"/>
    </source>
</evidence>
<dbReference type="AlphaFoldDB" id="A0A086BMS6"/>
<dbReference type="OrthoDB" id="1260127at2"/>
<keyword evidence="2" id="KW-1185">Reference proteome</keyword>
<dbReference type="SUPFAM" id="SSF46689">
    <property type="entry name" value="Homeodomain-like"/>
    <property type="match status" value="1"/>
</dbReference>
<dbReference type="InterPro" id="IPR036388">
    <property type="entry name" value="WH-like_DNA-bd_sf"/>
</dbReference>
<dbReference type="KEGG" id="cpip:CJF12_12585"/>
<organism evidence="1 2">
    <name type="scientific">Chryseobacterium piperi</name>
    <dbReference type="NCBI Taxonomy" id="558152"/>
    <lineage>
        <taxon>Bacteria</taxon>
        <taxon>Pseudomonadati</taxon>
        <taxon>Bacteroidota</taxon>
        <taxon>Flavobacteriia</taxon>
        <taxon>Flavobacteriales</taxon>
        <taxon>Weeksellaceae</taxon>
        <taxon>Chryseobacterium group</taxon>
        <taxon>Chryseobacterium</taxon>
    </lineage>
</organism>
<reference evidence="1 2" key="1">
    <citation type="submission" date="2014-07" db="EMBL/GenBank/DDBJ databases">
        <title>Genome of Chryseobacterium piperi CTM.</title>
        <authorList>
            <person name="Pipes S.E."/>
            <person name="Stropko S.J."/>
            <person name="Newman J.D."/>
        </authorList>
    </citation>
    <scope>NUCLEOTIDE SEQUENCE [LARGE SCALE GENOMIC DNA]</scope>
    <source>
        <strain evidence="1 2">CTM</strain>
    </source>
</reference>
<protein>
    <submittedName>
        <fullName evidence="1">Transposase</fullName>
    </submittedName>
</protein>
<dbReference type="InterPro" id="IPR009057">
    <property type="entry name" value="Homeodomain-like_sf"/>
</dbReference>
<dbReference type="Gene3D" id="1.10.10.10">
    <property type="entry name" value="Winged helix-like DNA-binding domain superfamily/Winged helix DNA-binding domain"/>
    <property type="match status" value="1"/>
</dbReference>
<accession>A0A086BMS6</accession>
<comment type="caution">
    <text evidence="1">The sequence shown here is derived from an EMBL/GenBank/DDBJ whole genome shotgun (WGS) entry which is preliminary data.</text>
</comment>
<dbReference type="STRING" id="558152.IQ37_00180"/>